<feature type="coiled-coil region" evidence="1">
    <location>
        <begin position="1049"/>
        <end position="1080"/>
    </location>
</feature>
<organism evidence="2">
    <name type="scientific">Terrestrivirus sp</name>
    <dbReference type="NCBI Taxonomy" id="2487775"/>
    <lineage>
        <taxon>Viruses</taxon>
        <taxon>Varidnaviria</taxon>
        <taxon>Bamfordvirae</taxon>
        <taxon>Nucleocytoviricota</taxon>
        <taxon>Megaviricetes</taxon>
        <taxon>Imitervirales</taxon>
        <taxon>Mimiviridae</taxon>
        <taxon>Klosneuvirinae</taxon>
    </lineage>
</organism>
<evidence type="ECO:0000313" key="2">
    <source>
        <dbReference type="EMBL" id="AYV76140.1"/>
    </source>
</evidence>
<dbReference type="EMBL" id="MK071982">
    <property type="protein sequence ID" value="AYV76140.1"/>
    <property type="molecule type" value="Genomic_DNA"/>
</dbReference>
<dbReference type="Gene3D" id="3.90.228.10">
    <property type="match status" value="1"/>
</dbReference>
<gene>
    <name evidence="2" type="ORF">Terrestrivirus4_188</name>
</gene>
<dbReference type="SUPFAM" id="SSF56399">
    <property type="entry name" value="ADP-ribosylation"/>
    <property type="match status" value="1"/>
</dbReference>
<keyword evidence="1" id="KW-0175">Coiled coil</keyword>
<name>A0A3G4ZMR1_9VIRU</name>
<proteinExistence type="predicted"/>
<reference evidence="2" key="1">
    <citation type="submission" date="2018-10" db="EMBL/GenBank/DDBJ databases">
        <title>Hidden diversity of soil giant viruses.</title>
        <authorList>
            <person name="Schulz F."/>
            <person name="Alteio L."/>
            <person name="Goudeau D."/>
            <person name="Ryan E.M."/>
            <person name="Malmstrom R.R."/>
            <person name="Blanchard J."/>
            <person name="Woyke T."/>
        </authorList>
    </citation>
    <scope>NUCLEOTIDE SEQUENCE</scope>
    <source>
        <strain evidence="2">TEV1</strain>
    </source>
</reference>
<evidence type="ECO:0008006" key="3">
    <source>
        <dbReference type="Google" id="ProtNLM"/>
    </source>
</evidence>
<evidence type="ECO:0000256" key="1">
    <source>
        <dbReference type="SAM" id="Coils"/>
    </source>
</evidence>
<accession>A0A3G4ZMR1</accession>
<protein>
    <recommendedName>
        <fullName evidence="3">PARP catalytic domain-containing protein</fullName>
    </recommendedName>
</protein>
<sequence length="1253" mass="146915">MNLDKFNWFELNKIVGKEYFDYNKFLAYGGDVVSHSLNTKQLKKTFKFTDFVPSLNEEKFKLLSNCETSKQTYHPLVTFHGTSSVDTLTSIMKYGYLLPNEINPVTNQVMGMTHGALYGPGVYTSSKLDEALLYTTHDDEGQIYLVVNMVLLGNIEMVSPNVMYKYDITTNTFDSTILYGNKAVITRNPINVVPIGTIVLKEHYDPKISKLYLNLNGSLYKFGYNYEHDITNQKIIFSQLFDDYYVLDKSMTDLYEENEASNNIEVKIINHIIIPSCVLKNNIYINMIENFSKSIKNCVIIIYDSQSYVRFDNTRQPLKQFIQNNFIFNNKKHELDNISKILETYFDNEIFDEETYDHNKMHVLHFMFDSIVNSAKSDNSVDTTNLKEICENISRKITGIDNIDSRYNIQVKLVYLKSHKGDKSTNQTYYLKWLDTATSYNKFHYAKFLYEPDMTSKMNNPLTEMFTILTEEQQYINGNYITYKIPYPLGTFGEGFIDDFTTLPRWHFNTNSSLIFKGHLPKYLAVDGVVKKVFLNTELRDELIEKKKAKAKEFRKDNKNNIINKDVVELLNDLNSSVETDVKMNNDVANGIVRLISKFKNSIILDVHLYTYYNETINKFFDKLLNYLDESILENNSNMVMMDIGTIKYLYYNVELIKNELELYGDNNIQFDTKFFQRLKSMKFSKKILKRSLKLINDKPSNEFDITKIISKYNIHKTIDDVFNESKIYGHGIKMINTDASDVNPWLIVVTYVDGNKYTISDIHKTREFGIKPQLNPQINGILINSQNYSNVDCEIIKAFNSYQFTEIPQTPIPNQVLALYTSSFVCAIETLFVMVKVGRIKKSVIIKEDIRRRVEQVFEIMNGFKYFGERYDVLVKNLYDVSDLKQLLSDTQEIPSLIMVLGLLKDYYYKLPNEFFKALFLESLKRTVDIFMKTSVKIRNRHILMKKIFDNEKYSNIFFRNKFINSTPFSVIAVCEFFNNLKNFNGEYPVDHITELFWSETISVKSFFDKYFPFLNNTSTGNNNKLQTAIVLSVINNNLDEINESYNVDEIINKYKQAYDEYENKMEQLKNKMMVKKINKYNAREAKVSGKRMRNIEENSRYVMAHSKIPVIFSIKEVEQLNSKRKPEDQLERLECGLLKHHCCFPECPDYLTNFVTEYDKKKNTRKGINKHLKINMLLDNYYKGIHQEAKKLCLKHVTRQHFFESMEKFIMNNIDGVRSIDDTKKEDIKYVIKELYNIYYKVSSQAVSSYI</sequence>